<keyword evidence="6" id="KW-0472">Membrane</keyword>
<evidence type="ECO:0000256" key="8">
    <source>
        <dbReference type="SAM" id="SignalP"/>
    </source>
</evidence>
<comment type="subcellular location">
    <subcellularLocation>
        <location evidence="1">Cell outer membrane</location>
    </subcellularLocation>
</comment>
<keyword evidence="10" id="KW-1185">Reference proteome</keyword>
<dbReference type="KEGG" id="smas:HUE87_05535"/>
<evidence type="ECO:0000313" key="9">
    <source>
        <dbReference type="EMBL" id="QOY55686.1"/>
    </source>
</evidence>
<dbReference type="SUPFAM" id="SSF56954">
    <property type="entry name" value="Outer membrane efflux proteins (OEP)"/>
    <property type="match status" value="1"/>
</dbReference>
<organism evidence="9 10">
    <name type="scientific">Candidatus Sulfurimonas marisnigri</name>
    <dbReference type="NCBI Taxonomy" id="2740405"/>
    <lineage>
        <taxon>Bacteria</taxon>
        <taxon>Pseudomonadati</taxon>
        <taxon>Campylobacterota</taxon>
        <taxon>Epsilonproteobacteria</taxon>
        <taxon>Campylobacterales</taxon>
        <taxon>Sulfurimonadaceae</taxon>
        <taxon>Sulfurimonas</taxon>
    </lineage>
</organism>
<dbReference type="Proteomes" id="UP000593836">
    <property type="component" value="Chromosome"/>
</dbReference>
<dbReference type="PANTHER" id="PTHR30026">
    <property type="entry name" value="OUTER MEMBRANE PROTEIN TOLC"/>
    <property type="match status" value="1"/>
</dbReference>
<dbReference type="GO" id="GO:0015288">
    <property type="term" value="F:porin activity"/>
    <property type="evidence" value="ECO:0007669"/>
    <property type="project" value="TreeGrafter"/>
</dbReference>
<proteinExistence type="inferred from homology"/>
<dbReference type="InterPro" id="IPR051906">
    <property type="entry name" value="TolC-like"/>
</dbReference>
<evidence type="ECO:0000256" key="1">
    <source>
        <dbReference type="ARBA" id="ARBA00004442"/>
    </source>
</evidence>
<keyword evidence="7" id="KW-0998">Cell outer membrane</keyword>
<dbReference type="PANTHER" id="PTHR30026:SF22">
    <property type="entry name" value="OUTER MEMBRANE EFFLUX PROTEIN"/>
    <property type="match status" value="1"/>
</dbReference>
<dbReference type="InterPro" id="IPR003423">
    <property type="entry name" value="OMP_efflux"/>
</dbReference>
<feature type="chain" id="PRO_5033015015" evidence="8">
    <location>
        <begin position="19"/>
        <end position="436"/>
    </location>
</feature>
<keyword evidence="4" id="KW-1134">Transmembrane beta strand</keyword>
<evidence type="ECO:0000256" key="2">
    <source>
        <dbReference type="ARBA" id="ARBA00007613"/>
    </source>
</evidence>
<evidence type="ECO:0000256" key="7">
    <source>
        <dbReference type="ARBA" id="ARBA00023237"/>
    </source>
</evidence>
<evidence type="ECO:0000256" key="3">
    <source>
        <dbReference type="ARBA" id="ARBA00022448"/>
    </source>
</evidence>
<reference evidence="9 10" key="1">
    <citation type="submission" date="2020-05" db="EMBL/GenBank/DDBJ databases">
        <title>Sulfurimonas marisnigri, sp. nov., and Sulfurimonas baltica, sp. nov., manganese oxide reducing chemolithoautotrophs of the class Epsilonproteobacteria isolated from the pelagic redoxclines of the Black and Baltic Seas and emended description of the genus Sulfurimonas.</title>
        <authorList>
            <person name="Henkel J.V."/>
            <person name="Laudan C."/>
            <person name="Werner J."/>
            <person name="Neu T."/>
            <person name="Plewe S."/>
            <person name="Sproer C."/>
            <person name="Bunk B."/>
            <person name="Schulz-Vogt H.N."/>
        </authorList>
    </citation>
    <scope>NUCLEOTIDE SEQUENCE [LARGE SCALE GENOMIC DNA]</scope>
    <source>
        <strain evidence="9 10">SoZ1</strain>
    </source>
</reference>
<keyword evidence="3" id="KW-0813">Transport</keyword>
<dbReference type="GO" id="GO:1990281">
    <property type="term" value="C:efflux pump complex"/>
    <property type="evidence" value="ECO:0007669"/>
    <property type="project" value="TreeGrafter"/>
</dbReference>
<dbReference type="Pfam" id="PF02321">
    <property type="entry name" value="OEP"/>
    <property type="match status" value="1"/>
</dbReference>
<evidence type="ECO:0000256" key="6">
    <source>
        <dbReference type="ARBA" id="ARBA00023136"/>
    </source>
</evidence>
<feature type="signal peptide" evidence="8">
    <location>
        <begin position="1"/>
        <end position="18"/>
    </location>
</feature>
<dbReference type="RefSeq" id="WP_194367725.1">
    <property type="nucleotide sequence ID" value="NZ_CP054493.1"/>
</dbReference>
<accession>A0A7S7M226</accession>
<sequence>MKRLTLLSIVLTPALVSAMSVTEVVQKTIETHPQMQMKKEDHFTQKELLTRVKADYLPTIDLSYSVGPEVTRTIANARESESLVRQDASATLSQNLFMGFDTKYGVKQQKALILSANDSVKESANDLALEAVTYYIDVLRNYELYKISKENVEVHKKYLSQIKQKVDAGVGRNSDYKQTLSRYESALSVQYLSEQNYVNSISSFQRILPGEVSATDLEKPMIGAIPADTLDALVDIAMKNNPTIHVSQDDIKVASSALKRSEAPYYPRADIRLQSYWNANVHGVSTDLSNPNPSLHENDSGYNALLVLNYNIFNGLADQANKQANQHRLLNKNSTLADAKRYIKANTQIALQTFNSTKVQLVHIDNNIKSTVETVADYIKENELGRRSIIDLLNIEVERNNARNRKATAEFDRLLSYYQILSYTGKILEEMNVVVE</sequence>
<evidence type="ECO:0000313" key="10">
    <source>
        <dbReference type="Proteomes" id="UP000593836"/>
    </source>
</evidence>
<keyword evidence="5" id="KW-0812">Transmembrane</keyword>
<comment type="similarity">
    <text evidence="2">Belongs to the outer membrane factor (OMF) (TC 1.B.17) family.</text>
</comment>
<gene>
    <name evidence="9" type="ORF">HUE87_05535</name>
</gene>
<dbReference type="EMBL" id="CP054493">
    <property type="protein sequence ID" value="QOY55686.1"/>
    <property type="molecule type" value="Genomic_DNA"/>
</dbReference>
<keyword evidence="8" id="KW-0732">Signal</keyword>
<protein>
    <submittedName>
        <fullName evidence="9">TolC family protein</fullName>
    </submittedName>
</protein>
<dbReference type="AlphaFoldDB" id="A0A7S7M226"/>
<name>A0A7S7M226_9BACT</name>
<dbReference type="GO" id="GO:0015562">
    <property type="term" value="F:efflux transmembrane transporter activity"/>
    <property type="evidence" value="ECO:0007669"/>
    <property type="project" value="InterPro"/>
</dbReference>
<evidence type="ECO:0000256" key="5">
    <source>
        <dbReference type="ARBA" id="ARBA00022692"/>
    </source>
</evidence>
<dbReference type="GO" id="GO:0009279">
    <property type="term" value="C:cell outer membrane"/>
    <property type="evidence" value="ECO:0007669"/>
    <property type="project" value="UniProtKB-SubCell"/>
</dbReference>
<evidence type="ECO:0000256" key="4">
    <source>
        <dbReference type="ARBA" id="ARBA00022452"/>
    </source>
</evidence>
<dbReference type="Gene3D" id="1.20.1600.10">
    <property type="entry name" value="Outer membrane efflux proteins (OEP)"/>
    <property type="match status" value="1"/>
</dbReference>